<comment type="caution">
    <text evidence="1">The sequence shown here is derived from an EMBL/GenBank/DDBJ whole genome shotgun (WGS) entry which is preliminary data.</text>
</comment>
<gene>
    <name evidence="1" type="ORF">Fot_27292</name>
</gene>
<proteinExistence type="predicted"/>
<dbReference type="Proteomes" id="UP001604277">
    <property type="component" value="Unassembled WGS sequence"/>
</dbReference>
<organism evidence="1 2">
    <name type="scientific">Forsythia ovata</name>
    <dbReference type="NCBI Taxonomy" id="205694"/>
    <lineage>
        <taxon>Eukaryota</taxon>
        <taxon>Viridiplantae</taxon>
        <taxon>Streptophyta</taxon>
        <taxon>Embryophyta</taxon>
        <taxon>Tracheophyta</taxon>
        <taxon>Spermatophyta</taxon>
        <taxon>Magnoliopsida</taxon>
        <taxon>eudicotyledons</taxon>
        <taxon>Gunneridae</taxon>
        <taxon>Pentapetalae</taxon>
        <taxon>asterids</taxon>
        <taxon>lamiids</taxon>
        <taxon>Lamiales</taxon>
        <taxon>Oleaceae</taxon>
        <taxon>Forsythieae</taxon>
        <taxon>Forsythia</taxon>
    </lineage>
</organism>
<dbReference type="EMBL" id="JBFOLJ010000007">
    <property type="protein sequence ID" value="KAL2523369.1"/>
    <property type="molecule type" value="Genomic_DNA"/>
</dbReference>
<accession>A0ABD1UEA5</accession>
<reference evidence="2" key="1">
    <citation type="submission" date="2024-07" db="EMBL/GenBank/DDBJ databases">
        <title>Two chromosome-level genome assemblies of Korean endemic species Abeliophyllum distichum and Forsythia ovata (Oleaceae).</title>
        <authorList>
            <person name="Jang H."/>
        </authorList>
    </citation>
    <scope>NUCLEOTIDE SEQUENCE [LARGE SCALE GENOMIC DNA]</scope>
</reference>
<protein>
    <submittedName>
        <fullName evidence="1">Uncharacterized protein</fullName>
    </submittedName>
</protein>
<keyword evidence="2" id="KW-1185">Reference proteome</keyword>
<evidence type="ECO:0000313" key="2">
    <source>
        <dbReference type="Proteomes" id="UP001604277"/>
    </source>
</evidence>
<evidence type="ECO:0000313" key="1">
    <source>
        <dbReference type="EMBL" id="KAL2523369.1"/>
    </source>
</evidence>
<name>A0ABD1UEA5_9LAMI</name>
<sequence>MVLDNKALYDICFQTLKLTTPSCVIPPGHIGYKDILHGGISRITNGVTSKQINHSPTPPIDGPVQELPSKSVLTRMKPISGVEELLNIRNVQTEPKLLREQVLVGLSTKHVIVEEIHGFLLWLLRLICILDCNVSFEVLGWMVAGHKREREKPGGEEQLSCG</sequence>
<dbReference type="AlphaFoldDB" id="A0ABD1UEA5"/>